<dbReference type="Gene3D" id="1.20.120.450">
    <property type="entry name" value="dinb family like domain"/>
    <property type="match status" value="1"/>
</dbReference>
<protein>
    <recommendedName>
        <fullName evidence="1">DinB-like domain-containing protein</fullName>
    </recommendedName>
</protein>
<evidence type="ECO:0000313" key="2">
    <source>
        <dbReference type="EMBL" id="CAI8018512.1"/>
    </source>
</evidence>
<dbReference type="AlphaFoldDB" id="A0AA35RY07"/>
<organism evidence="2 3">
    <name type="scientific">Geodia barretti</name>
    <name type="common">Barrett's horny sponge</name>
    <dbReference type="NCBI Taxonomy" id="519541"/>
    <lineage>
        <taxon>Eukaryota</taxon>
        <taxon>Metazoa</taxon>
        <taxon>Porifera</taxon>
        <taxon>Demospongiae</taxon>
        <taxon>Heteroscleromorpha</taxon>
        <taxon>Tetractinellida</taxon>
        <taxon>Astrophorina</taxon>
        <taxon>Geodiidae</taxon>
        <taxon>Geodia</taxon>
    </lineage>
</organism>
<dbReference type="InterPro" id="IPR024775">
    <property type="entry name" value="DinB-like"/>
</dbReference>
<sequence length="128" mass="14629">MWHYGRALDRWVQSRAKGEPQLYVQGWAERLGKDPDPDDVGFGYGVEELSNWRCPDKEALVEYATAIRNSTLEYLYSLDEETMLNKEVITRTGTTISVGAMFFHLLWEVNQHGGQAGYLRGMQRGLGQ</sequence>
<dbReference type="EMBL" id="CASHTH010001693">
    <property type="protein sequence ID" value="CAI8018512.1"/>
    <property type="molecule type" value="Genomic_DNA"/>
</dbReference>
<accession>A0AA35RY07</accession>
<feature type="domain" description="DinB-like" evidence="1">
    <location>
        <begin position="2"/>
        <end position="116"/>
    </location>
</feature>
<dbReference type="Proteomes" id="UP001174909">
    <property type="component" value="Unassembled WGS sequence"/>
</dbReference>
<dbReference type="SUPFAM" id="SSF109854">
    <property type="entry name" value="DinB/YfiT-like putative metalloenzymes"/>
    <property type="match status" value="1"/>
</dbReference>
<reference evidence="2" key="1">
    <citation type="submission" date="2023-03" db="EMBL/GenBank/DDBJ databases">
        <authorList>
            <person name="Steffen K."/>
            <person name="Cardenas P."/>
        </authorList>
    </citation>
    <scope>NUCLEOTIDE SEQUENCE</scope>
</reference>
<dbReference type="Pfam" id="PF12867">
    <property type="entry name" value="DinB_2"/>
    <property type="match status" value="1"/>
</dbReference>
<dbReference type="InterPro" id="IPR034660">
    <property type="entry name" value="DinB/YfiT-like"/>
</dbReference>
<gene>
    <name evidence="2" type="ORF">GBAR_LOCUS11231</name>
</gene>
<comment type="caution">
    <text evidence="2">The sequence shown here is derived from an EMBL/GenBank/DDBJ whole genome shotgun (WGS) entry which is preliminary data.</text>
</comment>
<name>A0AA35RY07_GEOBA</name>
<evidence type="ECO:0000259" key="1">
    <source>
        <dbReference type="Pfam" id="PF12867"/>
    </source>
</evidence>
<evidence type="ECO:0000313" key="3">
    <source>
        <dbReference type="Proteomes" id="UP001174909"/>
    </source>
</evidence>
<proteinExistence type="predicted"/>
<keyword evidence="3" id="KW-1185">Reference proteome</keyword>